<accession>H1XTM9</accession>
<dbReference type="PaxDb" id="880073-Calab_1890"/>
<keyword evidence="3" id="KW-0418">Kinase</keyword>
<dbReference type="InterPro" id="IPR036890">
    <property type="entry name" value="HATPase_C_sf"/>
</dbReference>
<organism evidence="4 5">
    <name type="scientific">Caldithrix abyssi DSM 13497</name>
    <dbReference type="NCBI Taxonomy" id="880073"/>
    <lineage>
        <taxon>Bacteria</taxon>
        <taxon>Pseudomonadati</taxon>
        <taxon>Calditrichota</taxon>
        <taxon>Calditrichia</taxon>
        <taxon>Calditrichales</taxon>
        <taxon>Calditrichaceae</taxon>
        <taxon>Caldithrix</taxon>
    </lineage>
</organism>
<evidence type="ECO:0000313" key="3">
    <source>
        <dbReference type="EMBL" id="APF17399.1"/>
    </source>
</evidence>
<name>H1XTM9_CALAY</name>
<gene>
    <name evidence="3" type="ORF">Cabys_648</name>
    <name evidence="4" type="ORF">Calab_1890</name>
</gene>
<dbReference type="OrthoDB" id="9792240at2"/>
<keyword evidence="1 4" id="KW-0723">Serine/threonine-protein kinase</keyword>
<dbReference type="RefSeq" id="WP_006928644.1">
    <property type="nucleotide sequence ID" value="NZ_CM001402.1"/>
</dbReference>
<dbReference type="Pfam" id="PF13581">
    <property type="entry name" value="HATPase_c_2"/>
    <property type="match status" value="1"/>
</dbReference>
<keyword evidence="5" id="KW-1185">Reference proteome</keyword>
<dbReference type="PANTHER" id="PTHR35526:SF3">
    <property type="entry name" value="ANTI-SIGMA-F FACTOR RSBW"/>
    <property type="match status" value="1"/>
</dbReference>
<dbReference type="InterPro" id="IPR050267">
    <property type="entry name" value="Anti-sigma-factor_SerPK"/>
</dbReference>
<dbReference type="InterPro" id="IPR003594">
    <property type="entry name" value="HATPase_dom"/>
</dbReference>
<keyword evidence="3" id="KW-0808">Transferase</keyword>
<evidence type="ECO:0000313" key="5">
    <source>
        <dbReference type="Proteomes" id="UP000004671"/>
    </source>
</evidence>
<evidence type="ECO:0000259" key="2">
    <source>
        <dbReference type="Pfam" id="PF13581"/>
    </source>
</evidence>
<evidence type="ECO:0000313" key="4">
    <source>
        <dbReference type="EMBL" id="EHO41504.1"/>
    </source>
</evidence>
<dbReference type="EMBL" id="CM001402">
    <property type="protein sequence ID" value="EHO41504.1"/>
    <property type="molecule type" value="Genomic_DNA"/>
</dbReference>
<dbReference type="eggNOG" id="COG2172">
    <property type="taxonomic scope" value="Bacteria"/>
</dbReference>
<dbReference type="CDD" id="cd16936">
    <property type="entry name" value="HATPase_RsbW-like"/>
    <property type="match status" value="1"/>
</dbReference>
<dbReference type="Proteomes" id="UP000004671">
    <property type="component" value="Chromosome"/>
</dbReference>
<dbReference type="GO" id="GO:0004674">
    <property type="term" value="F:protein serine/threonine kinase activity"/>
    <property type="evidence" value="ECO:0007669"/>
    <property type="project" value="UniProtKB-KW"/>
</dbReference>
<reference evidence="4 5" key="1">
    <citation type="submission" date="2011-09" db="EMBL/GenBank/DDBJ databases">
        <title>The permanent draft genome of Caldithrix abyssi DSM 13497.</title>
        <authorList>
            <consortium name="US DOE Joint Genome Institute (JGI-PGF)"/>
            <person name="Lucas S."/>
            <person name="Han J."/>
            <person name="Lapidus A."/>
            <person name="Bruce D."/>
            <person name="Goodwin L."/>
            <person name="Pitluck S."/>
            <person name="Peters L."/>
            <person name="Kyrpides N."/>
            <person name="Mavromatis K."/>
            <person name="Ivanova N."/>
            <person name="Mikhailova N."/>
            <person name="Chertkov O."/>
            <person name="Detter J.C."/>
            <person name="Tapia R."/>
            <person name="Han C."/>
            <person name="Land M."/>
            <person name="Hauser L."/>
            <person name="Markowitz V."/>
            <person name="Cheng J.-F."/>
            <person name="Hugenholtz P."/>
            <person name="Woyke T."/>
            <person name="Wu D."/>
            <person name="Spring S."/>
            <person name="Brambilla E."/>
            <person name="Klenk H.-P."/>
            <person name="Eisen J.A."/>
        </authorList>
    </citation>
    <scope>NUCLEOTIDE SEQUENCE [LARGE SCALE GENOMIC DNA]</scope>
    <source>
        <strain evidence="4 5">DSM 13497</strain>
    </source>
</reference>
<proteinExistence type="predicted"/>
<dbReference type="InParanoid" id="H1XTM9"/>
<feature type="domain" description="Histidine kinase/HSP90-like ATPase" evidence="2">
    <location>
        <begin position="17"/>
        <end position="142"/>
    </location>
</feature>
<dbReference type="AlphaFoldDB" id="H1XTM9"/>
<dbReference type="Gene3D" id="3.30.565.10">
    <property type="entry name" value="Histidine kinase-like ATPase, C-terminal domain"/>
    <property type="match status" value="1"/>
</dbReference>
<evidence type="ECO:0000313" key="6">
    <source>
        <dbReference type="Proteomes" id="UP000183868"/>
    </source>
</evidence>
<protein>
    <submittedName>
        <fullName evidence="4">Putative anti-sigma regulatory factor, serine/threonine protein kinase</fullName>
    </submittedName>
    <submittedName>
        <fullName evidence="3">Serine/threonine-protein kinase RsbW</fullName>
    </submittedName>
</protein>
<dbReference type="Proteomes" id="UP000183868">
    <property type="component" value="Chromosome"/>
</dbReference>
<dbReference type="KEGG" id="caby:Cabys_648"/>
<dbReference type="STRING" id="880073.Cabys_648"/>
<evidence type="ECO:0000256" key="1">
    <source>
        <dbReference type="ARBA" id="ARBA00022527"/>
    </source>
</evidence>
<dbReference type="EMBL" id="CP018099">
    <property type="protein sequence ID" value="APF17399.1"/>
    <property type="molecule type" value="Genomic_DNA"/>
</dbReference>
<dbReference type="PANTHER" id="PTHR35526">
    <property type="entry name" value="ANTI-SIGMA-F FACTOR RSBW-RELATED"/>
    <property type="match status" value="1"/>
</dbReference>
<dbReference type="HOGENOM" id="CLU_090336_11_2_0"/>
<sequence>MSKKEKHKRQRFRLQITASTDNLQTIRHFIHELVQKAGFSAEQIDQIELAVDEACTNVIKHAYRFDATKPIDLEIIIDDQKAEIIVTDYGSGFDPEKLPEPDLNHSLKKGRAGGLGIHLMKKVMDDVRFNITPGKKTKVHLIKFKNKR</sequence>
<reference evidence="3 6" key="2">
    <citation type="submission" date="2016-11" db="EMBL/GenBank/DDBJ databases">
        <title>Genomic analysis of Caldithrix abyssi and proposal of a novel bacterial phylum Caldithrichaeota.</title>
        <authorList>
            <person name="Kublanov I."/>
            <person name="Sigalova O."/>
            <person name="Gavrilov S."/>
            <person name="Lebedinsky A."/>
            <person name="Ivanova N."/>
            <person name="Daum C."/>
            <person name="Reddy T."/>
            <person name="Klenk H.P."/>
            <person name="Goker M."/>
            <person name="Reva O."/>
            <person name="Miroshnichenko M."/>
            <person name="Kyprides N."/>
            <person name="Woyke T."/>
            <person name="Gelfand M."/>
        </authorList>
    </citation>
    <scope>NUCLEOTIDE SEQUENCE [LARGE SCALE GENOMIC DNA]</scope>
    <source>
        <strain evidence="3 6">LF13</strain>
    </source>
</reference>
<dbReference type="SUPFAM" id="SSF55874">
    <property type="entry name" value="ATPase domain of HSP90 chaperone/DNA topoisomerase II/histidine kinase"/>
    <property type="match status" value="1"/>
</dbReference>